<accession>A0A1M4Z5I5</accession>
<evidence type="ECO:0000313" key="2">
    <source>
        <dbReference type="Proteomes" id="UP000184035"/>
    </source>
</evidence>
<dbReference type="Proteomes" id="UP000184035">
    <property type="component" value="Unassembled WGS sequence"/>
</dbReference>
<evidence type="ECO:0000313" key="1">
    <source>
        <dbReference type="EMBL" id="SHF13270.1"/>
    </source>
</evidence>
<sequence length="87" mass="10296">MKLCGTIIKNNKIIKDKIINLNIETNYEKALKLGISNLCNEFDIEEPYWLSVNISEYNKRNKTAFTKDNFIDFIDFDKFIIEILEDN</sequence>
<protein>
    <submittedName>
        <fullName evidence="1">Uncharacterized protein</fullName>
    </submittedName>
</protein>
<keyword evidence="2" id="KW-1185">Reference proteome</keyword>
<proteinExistence type="predicted"/>
<dbReference type="RefSeq" id="WP_242977307.1">
    <property type="nucleotide sequence ID" value="NZ_FQVM01000037.1"/>
</dbReference>
<reference evidence="1 2" key="1">
    <citation type="submission" date="2016-11" db="EMBL/GenBank/DDBJ databases">
        <authorList>
            <person name="Jaros S."/>
            <person name="Januszkiewicz K."/>
            <person name="Wedrychowicz H."/>
        </authorList>
    </citation>
    <scope>NUCLEOTIDE SEQUENCE [LARGE SCALE GENOMIC DNA]</scope>
    <source>
        <strain evidence="1 2">DSM 2631</strain>
    </source>
</reference>
<dbReference type="AlphaFoldDB" id="A0A1M4Z5I5"/>
<organism evidence="1 2">
    <name type="scientific">Clostridium fallax</name>
    <dbReference type="NCBI Taxonomy" id="1533"/>
    <lineage>
        <taxon>Bacteria</taxon>
        <taxon>Bacillati</taxon>
        <taxon>Bacillota</taxon>
        <taxon>Clostridia</taxon>
        <taxon>Eubacteriales</taxon>
        <taxon>Clostridiaceae</taxon>
        <taxon>Clostridium</taxon>
    </lineage>
</organism>
<dbReference type="EMBL" id="FQVM01000037">
    <property type="protein sequence ID" value="SHF13270.1"/>
    <property type="molecule type" value="Genomic_DNA"/>
</dbReference>
<dbReference type="STRING" id="1533.SAMN05443638_13717"/>
<gene>
    <name evidence="1" type="ORF">SAMN05443638_13717</name>
</gene>
<name>A0A1M4Z5I5_9CLOT</name>